<proteinExistence type="predicted"/>
<organism evidence="1 2">
    <name type="scientific">Smallanthus sonchifolius</name>
    <dbReference type="NCBI Taxonomy" id="185202"/>
    <lineage>
        <taxon>Eukaryota</taxon>
        <taxon>Viridiplantae</taxon>
        <taxon>Streptophyta</taxon>
        <taxon>Embryophyta</taxon>
        <taxon>Tracheophyta</taxon>
        <taxon>Spermatophyta</taxon>
        <taxon>Magnoliopsida</taxon>
        <taxon>eudicotyledons</taxon>
        <taxon>Gunneridae</taxon>
        <taxon>Pentapetalae</taxon>
        <taxon>asterids</taxon>
        <taxon>campanulids</taxon>
        <taxon>Asterales</taxon>
        <taxon>Asteraceae</taxon>
        <taxon>Asteroideae</taxon>
        <taxon>Heliantheae alliance</taxon>
        <taxon>Millerieae</taxon>
        <taxon>Smallanthus</taxon>
    </lineage>
</organism>
<sequence>MAEIHISKTLKEEDTMSILLYSRLQKAILKISSPDLERTQHRVLKKGVDERQSSKGRILPCRMEELTTEGVVEFMPPNIR</sequence>
<reference evidence="1 2" key="2">
    <citation type="journal article" date="2022" name="Mol. Ecol. Resour.">
        <title>The genomes of chicory, endive, great burdock and yacon provide insights into Asteraceae paleo-polyploidization history and plant inulin production.</title>
        <authorList>
            <person name="Fan W."/>
            <person name="Wang S."/>
            <person name="Wang H."/>
            <person name="Wang A."/>
            <person name="Jiang F."/>
            <person name="Liu H."/>
            <person name="Zhao H."/>
            <person name="Xu D."/>
            <person name="Zhang Y."/>
        </authorList>
    </citation>
    <scope>NUCLEOTIDE SEQUENCE [LARGE SCALE GENOMIC DNA]</scope>
    <source>
        <strain evidence="2">cv. Yunnan</strain>
        <tissue evidence="1">Leaves</tissue>
    </source>
</reference>
<accession>A0ACB9HX93</accession>
<dbReference type="EMBL" id="CM042027">
    <property type="protein sequence ID" value="KAI3800437.1"/>
    <property type="molecule type" value="Genomic_DNA"/>
</dbReference>
<evidence type="ECO:0000313" key="2">
    <source>
        <dbReference type="Proteomes" id="UP001056120"/>
    </source>
</evidence>
<keyword evidence="2" id="KW-1185">Reference proteome</keyword>
<protein>
    <submittedName>
        <fullName evidence="1">Uncharacterized protein</fullName>
    </submittedName>
</protein>
<comment type="caution">
    <text evidence="1">The sequence shown here is derived from an EMBL/GenBank/DDBJ whole genome shotgun (WGS) entry which is preliminary data.</text>
</comment>
<name>A0ACB9HX93_9ASTR</name>
<reference evidence="2" key="1">
    <citation type="journal article" date="2022" name="Mol. Ecol. Resour.">
        <title>The genomes of chicory, endive, great burdock and yacon provide insights into Asteraceae palaeo-polyploidization history and plant inulin production.</title>
        <authorList>
            <person name="Fan W."/>
            <person name="Wang S."/>
            <person name="Wang H."/>
            <person name="Wang A."/>
            <person name="Jiang F."/>
            <person name="Liu H."/>
            <person name="Zhao H."/>
            <person name="Xu D."/>
            <person name="Zhang Y."/>
        </authorList>
    </citation>
    <scope>NUCLEOTIDE SEQUENCE [LARGE SCALE GENOMIC DNA]</scope>
    <source>
        <strain evidence="2">cv. Yunnan</strain>
    </source>
</reference>
<evidence type="ECO:0000313" key="1">
    <source>
        <dbReference type="EMBL" id="KAI3800437.1"/>
    </source>
</evidence>
<dbReference type="Proteomes" id="UP001056120">
    <property type="component" value="Linkage Group LG10"/>
</dbReference>
<gene>
    <name evidence="1" type="ORF">L1987_28528</name>
</gene>